<dbReference type="RefSeq" id="WP_425343866.1">
    <property type="nucleotide sequence ID" value="NZ_JBGUBD010000001.1"/>
</dbReference>
<comment type="caution">
    <text evidence="1">The sequence shown here is derived from an EMBL/GenBank/DDBJ whole genome shotgun (WGS) entry which is preliminary data.</text>
</comment>
<evidence type="ECO:0000313" key="1">
    <source>
        <dbReference type="EMBL" id="MFA9476941.1"/>
    </source>
</evidence>
<dbReference type="EMBL" id="JBGUBD010000001">
    <property type="protein sequence ID" value="MFA9476941.1"/>
    <property type="molecule type" value="Genomic_DNA"/>
</dbReference>
<proteinExistence type="predicted"/>
<evidence type="ECO:0000313" key="2">
    <source>
        <dbReference type="Proteomes" id="UP001575105"/>
    </source>
</evidence>
<organism evidence="1 2">
    <name type="scientific">Natronomicrosphaera hydrolytica</name>
    <dbReference type="NCBI Taxonomy" id="3242702"/>
    <lineage>
        <taxon>Bacteria</taxon>
        <taxon>Pseudomonadati</taxon>
        <taxon>Planctomycetota</taxon>
        <taxon>Phycisphaerae</taxon>
        <taxon>Phycisphaerales</taxon>
        <taxon>Phycisphaeraceae</taxon>
        <taxon>Natronomicrosphaera</taxon>
    </lineage>
</organism>
<protein>
    <submittedName>
        <fullName evidence="1">Uncharacterized protein</fullName>
    </submittedName>
</protein>
<name>A0ABV4U014_9BACT</name>
<sequence>MANNAAFIEKHAGVGGDFLRDDAEGHFRDEHSTYDWVIEGLLRRTGFTIEHKQM</sequence>
<gene>
    <name evidence="1" type="ORF">ACERK3_01415</name>
</gene>
<accession>A0ABV4U014</accession>
<dbReference type="Proteomes" id="UP001575105">
    <property type="component" value="Unassembled WGS sequence"/>
</dbReference>
<reference evidence="1 2" key="1">
    <citation type="submission" date="2024-08" db="EMBL/GenBank/DDBJ databases">
        <title>Whole-genome sequencing of halo(alkali)philic microorganisms from hypersaline lakes.</title>
        <authorList>
            <person name="Sorokin D.Y."/>
            <person name="Merkel A.Y."/>
            <person name="Messina E."/>
            <person name="Yakimov M."/>
        </authorList>
    </citation>
    <scope>NUCLEOTIDE SEQUENCE [LARGE SCALE GENOMIC DNA]</scope>
    <source>
        <strain evidence="1 2">AB-hyl4</strain>
    </source>
</reference>
<keyword evidence="2" id="KW-1185">Reference proteome</keyword>